<dbReference type="GO" id="GO:0035312">
    <property type="term" value="F:5'-3' DNA exonuclease activity"/>
    <property type="evidence" value="ECO:0007669"/>
    <property type="project" value="TreeGrafter"/>
</dbReference>
<dbReference type="Gene3D" id="3.20.20.140">
    <property type="entry name" value="Metal-dependent hydrolases"/>
    <property type="match status" value="1"/>
</dbReference>
<dbReference type="SMART" id="SM00481">
    <property type="entry name" value="POLIIIAc"/>
    <property type="match status" value="1"/>
</dbReference>
<evidence type="ECO:0000313" key="3">
    <source>
        <dbReference type="Proteomes" id="UP000641588"/>
    </source>
</evidence>
<proteinExistence type="predicted"/>
<dbReference type="InterPro" id="IPR052018">
    <property type="entry name" value="PHP_domain"/>
</dbReference>
<dbReference type="Proteomes" id="UP000641588">
    <property type="component" value="Unassembled WGS sequence"/>
</dbReference>
<dbReference type="PANTHER" id="PTHR42924:SF3">
    <property type="entry name" value="POLYMERASE_HISTIDINOL PHOSPHATASE N-TERMINAL DOMAIN-CONTAINING PROTEIN"/>
    <property type="match status" value="1"/>
</dbReference>
<dbReference type="InterPro" id="IPR003141">
    <property type="entry name" value="Pol/His_phosphatase_N"/>
</dbReference>
<dbReference type="GO" id="GO:0004534">
    <property type="term" value="F:5'-3' RNA exonuclease activity"/>
    <property type="evidence" value="ECO:0007669"/>
    <property type="project" value="TreeGrafter"/>
</dbReference>
<evidence type="ECO:0000313" key="2">
    <source>
        <dbReference type="EMBL" id="NOU95233.1"/>
    </source>
</evidence>
<evidence type="ECO:0000259" key="1">
    <source>
        <dbReference type="SMART" id="SM00481"/>
    </source>
</evidence>
<dbReference type="SUPFAM" id="SSF89550">
    <property type="entry name" value="PHP domain-like"/>
    <property type="match status" value="1"/>
</dbReference>
<dbReference type="Pfam" id="PF02811">
    <property type="entry name" value="PHP"/>
    <property type="match status" value="1"/>
</dbReference>
<dbReference type="RefSeq" id="WP_171653443.1">
    <property type="nucleotide sequence ID" value="NZ_WHOD01000070.1"/>
</dbReference>
<dbReference type="PANTHER" id="PTHR42924">
    <property type="entry name" value="EXONUCLEASE"/>
    <property type="match status" value="1"/>
</dbReference>
<gene>
    <name evidence="2" type="ORF">GC093_18680</name>
</gene>
<dbReference type="CDD" id="cd07438">
    <property type="entry name" value="PHP_HisPPase_AMP"/>
    <property type="match status" value="1"/>
</dbReference>
<name>A0A972GRW0_9BACL</name>
<dbReference type="InterPro" id="IPR016195">
    <property type="entry name" value="Pol/histidinol_Pase-like"/>
</dbReference>
<organism evidence="2 3">
    <name type="scientific">Paenibacillus foliorum</name>
    <dbReference type="NCBI Taxonomy" id="2654974"/>
    <lineage>
        <taxon>Bacteria</taxon>
        <taxon>Bacillati</taxon>
        <taxon>Bacillota</taxon>
        <taxon>Bacilli</taxon>
        <taxon>Bacillales</taxon>
        <taxon>Paenibacillaceae</taxon>
        <taxon>Paenibacillus</taxon>
    </lineage>
</organism>
<dbReference type="EMBL" id="WHOD01000070">
    <property type="protein sequence ID" value="NOU95233.1"/>
    <property type="molecule type" value="Genomic_DNA"/>
</dbReference>
<feature type="domain" description="Polymerase/histidinol phosphatase N-terminal" evidence="1">
    <location>
        <begin position="4"/>
        <end position="69"/>
    </location>
</feature>
<dbReference type="Gene3D" id="1.10.150.650">
    <property type="match status" value="1"/>
</dbReference>
<keyword evidence="3" id="KW-1185">Reference proteome</keyword>
<reference evidence="2" key="1">
    <citation type="submission" date="2019-10" db="EMBL/GenBank/DDBJ databases">
        <title>Description of Paenibacillus glebae sp. nov.</title>
        <authorList>
            <person name="Carlier A."/>
            <person name="Qi S."/>
        </authorList>
    </citation>
    <scope>NUCLEOTIDE SEQUENCE</scope>
    <source>
        <strain evidence="2">LMG 31456</strain>
    </source>
</reference>
<sequence>MLYADLHTHTTASDGTQPSSENVRLALKAGLAGIAITDHDTVAGIDEALAAGTQYDITVIPGVEISTVSEGQDIHVLGYWIDHTNPLLLQRLSSLRDVREQRNMMMLERLNELGLQITMEDVLASLQASKKADETIGRPHIADALLKKGYVASMAEAFERYLGKGAAAYVNPPRIEPLTAIEWIREAGGVPVLAHPGLYNLDKLIPQLTEVGLAGLEVYHSDHTPEQEKHYRAIAEQLGLIMTGGSDFHGERGGVVFHAPVGARKVEMSVVQLLIDAKQTTSKLLFSDKGEDEGAQA</sequence>
<dbReference type="AlphaFoldDB" id="A0A972GRW0"/>
<dbReference type="InterPro" id="IPR004013">
    <property type="entry name" value="PHP_dom"/>
</dbReference>
<protein>
    <submittedName>
        <fullName evidence="2">PHP domain-containing protein</fullName>
    </submittedName>
</protein>
<accession>A0A972GRW0</accession>
<comment type="caution">
    <text evidence="2">The sequence shown here is derived from an EMBL/GenBank/DDBJ whole genome shotgun (WGS) entry which is preliminary data.</text>
</comment>